<sequence length="234" mass="26806">MTNVHTLNDINNKSNGFFKGVGQRLGGVYEQEFKEKLYSALKSKAEINDLSEKLIDKYNEREKEFENKASQLIAFTTKIKTLKRKATLTQKASSIDKDTILSLEAKVRELEGGVVEESVQMPKLPDWLHDNLRSIVCELGLEDKVIELDKKLAKEDILEVLQKVISEKDYRLQDANIRLEKALSEKDFLLHEANTRIKKHLTNFEKNPSPDSFETQHCPTCAHLLVQKQGKLIP</sequence>
<dbReference type="AlphaFoldDB" id="A0A397T4N0"/>
<accession>A0A397T4N0</accession>
<reference evidence="1 2" key="1">
    <citation type="submission" date="2018-06" db="EMBL/GenBank/DDBJ databases">
        <title>Comparative genomics reveals the genomic features of Rhizophagus irregularis, R. cerebriforme, R. diaphanum and Gigaspora rosea, and their symbiotic lifestyle signature.</title>
        <authorList>
            <person name="Morin E."/>
            <person name="San Clemente H."/>
            <person name="Chen E.C.H."/>
            <person name="De La Providencia I."/>
            <person name="Hainaut M."/>
            <person name="Kuo A."/>
            <person name="Kohler A."/>
            <person name="Murat C."/>
            <person name="Tang N."/>
            <person name="Roy S."/>
            <person name="Loubradou J."/>
            <person name="Henrissat B."/>
            <person name="Grigoriev I.V."/>
            <person name="Corradi N."/>
            <person name="Roux C."/>
            <person name="Martin F.M."/>
        </authorList>
    </citation>
    <scope>NUCLEOTIDE SEQUENCE [LARGE SCALE GENOMIC DNA]</scope>
    <source>
        <strain evidence="1 2">DAOM 227022</strain>
    </source>
</reference>
<evidence type="ECO:0000313" key="1">
    <source>
        <dbReference type="EMBL" id="RIA91117.1"/>
    </source>
</evidence>
<dbReference type="Proteomes" id="UP000265703">
    <property type="component" value="Unassembled WGS sequence"/>
</dbReference>
<protein>
    <submittedName>
        <fullName evidence="1">Uncharacterized protein</fullName>
    </submittedName>
</protein>
<proteinExistence type="predicted"/>
<name>A0A397T4N0_9GLOM</name>
<comment type="caution">
    <text evidence="1">The sequence shown here is derived from an EMBL/GenBank/DDBJ whole genome shotgun (WGS) entry which is preliminary data.</text>
</comment>
<organism evidence="1 2">
    <name type="scientific">Glomus cerebriforme</name>
    <dbReference type="NCBI Taxonomy" id="658196"/>
    <lineage>
        <taxon>Eukaryota</taxon>
        <taxon>Fungi</taxon>
        <taxon>Fungi incertae sedis</taxon>
        <taxon>Mucoromycota</taxon>
        <taxon>Glomeromycotina</taxon>
        <taxon>Glomeromycetes</taxon>
        <taxon>Glomerales</taxon>
        <taxon>Glomeraceae</taxon>
        <taxon>Glomus</taxon>
    </lineage>
</organism>
<keyword evidence="2" id="KW-1185">Reference proteome</keyword>
<evidence type="ECO:0000313" key="2">
    <source>
        <dbReference type="Proteomes" id="UP000265703"/>
    </source>
</evidence>
<gene>
    <name evidence="1" type="ORF">C1645_737364</name>
</gene>
<dbReference type="OrthoDB" id="2436027at2759"/>
<dbReference type="EMBL" id="QKYT01000162">
    <property type="protein sequence ID" value="RIA91117.1"/>
    <property type="molecule type" value="Genomic_DNA"/>
</dbReference>